<dbReference type="Proteomes" id="UP000234626">
    <property type="component" value="Unassembled WGS sequence"/>
</dbReference>
<dbReference type="EMBL" id="PJZK01000008">
    <property type="protein sequence ID" value="PLR50282.1"/>
    <property type="molecule type" value="Genomic_DNA"/>
</dbReference>
<organism evidence="3 4">
    <name type="scientific">Chimaeribacter arupi</name>
    <dbReference type="NCBI Taxonomy" id="2060066"/>
    <lineage>
        <taxon>Bacteria</taxon>
        <taxon>Pseudomonadati</taxon>
        <taxon>Pseudomonadota</taxon>
        <taxon>Gammaproteobacteria</taxon>
        <taxon>Enterobacterales</taxon>
        <taxon>Yersiniaceae</taxon>
        <taxon>Chimaeribacter</taxon>
    </lineage>
</organism>
<dbReference type="InterPro" id="IPR013538">
    <property type="entry name" value="ASHA1/2-like_C"/>
</dbReference>
<dbReference type="SUPFAM" id="SSF55961">
    <property type="entry name" value="Bet v1-like"/>
    <property type="match status" value="1"/>
</dbReference>
<sequence>MKTLHHAIKIAAPCAAVYRALTTPEEMAVWHKGQVEGDIAPGRILTLTPKPGLRFGWRTDQLEPDRLIAQTCVEGPGNSRDKTLTLTLSEPAPGVTQVTLADGEWQEDDPHLPFCNSYWGAVLYRLKIHAEKK</sequence>
<feature type="domain" description="Activator of Hsp90 ATPase homologue 1/2-like C-terminal" evidence="2">
    <location>
        <begin position="12"/>
        <end position="129"/>
    </location>
</feature>
<dbReference type="InterPro" id="IPR023393">
    <property type="entry name" value="START-like_dom_sf"/>
</dbReference>
<reference evidence="3 4" key="1">
    <citation type="submission" date="2017-12" db="EMBL/GenBank/DDBJ databases">
        <title>Characterization of six clinical isolates of Enterochimera gen. nov., a novel genus of the Yersiniaciae family and the three species Enterochimera arupensis sp. nov., Enterochimera coloradensis sp. nov, and Enterochimera californica sp. nov.</title>
        <authorList>
            <person name="Rossi A."/>
            <person name="Fisher M."/>
        </authorList>
    </citation>
    <scope>NUCLEOTIDE SEQUENCE [LARGE SCALE GENOMIC DNA]</scope>
    <source>
        <strain evidence="3 4">2016Iso1</strain>
    </source>
</reference>
<dbReference type="OrthoDB" id="287565at2"/>
<comment type="caution">
    <text evidence="3">The sequence shown here is derived from an EMBL/GenBank/DDBJ whole genome shotgun (WGS) entry which is preliminary data.</text>
</comment>
<dbReference type="Pfam" id="PF08327">
    <property type="entry name" value="AHSA1"/>
    <property type="match status" value="1"/>
</dbReference>
<evidence type="ECO:0000313" key="4">
    <source>
        <dbReference type="Proteomes" id="UP000234626"/>
    </source>
</evidence>
<evidence type="ECO:0000259" key="2">
    <source>
        <dbReference type="Pfam" id="PF08327"/>
    </source>
</evidence>
<gene>
    <name evidence="3" type="ORF">CYR34_10330</name>
</gene>
<name>A0A2N5ENP0_9GAMM</name>
<keyword evidence="4" id="KW-1185">Reference proteome</keyword>
<dbReference type="Gene3D" id="3.30.530.20">
    <property type="match status" value="1"/>
</dbReference>
<evidence type="ECO:0000313" key="3">
    <source>
        <dbReference type="EMBL" id="PLR50282.1"/>
    </source>
</evidence>
<protein>
    <submittedName>
        <fullName evidence="3">SRPBCC domain-containing protein</fullName>
    </submittedName>
</protein>
<evidence type="ECO:0000256" key="1">
    <source>
        <dbReference type="ARBA" id="ARBA00006817"/>
    </source>
</evidence>
<comment type="similarity">
    <text evidence="1">Belongs to the AHA1 family.</text>
</comment>
<accession>A0A2N5ENP0</accession>
<dbReference type="RefSeq" id="WP_072929531.1">
    <property type="nucleotide sequence ID" value="NZ_CP119397.1"/>
</dbReference>
<dbReference type="AlphaFoldDB" id="A0A2N5ENP0"/>
<dbReference type="CDD" id="cd07814">
    <property type="entry name" value="SRPBCC_CalC_Aha1-like"/>
    <property type="match status" value="1"/>
</dbReference>
<proteinExistence type="inferred from homology"/>